<sequence length="169" mass="19209">MQDPLRYRKKTLFGLILTLIIIIILVNTTQDVIIAAILGSSEKSCDNNERHWLIVWAVINSLSIVMAFFMRKLALNNQNNKKCWVKCCKVSYLLIALFNFVWIVVGSVQLFTDENCYNTYYSMFAMVLAILIMSYIAIGVFLLGCCAACVFGVGLSFVPGMRLRRQQKS</sequence>
<evidence type="ECO:0000256" key="1">
    <source>
        <dbReference type="SAM" id="Phobius"/>
    </source>
</evidence>
<feature type="transmembrane region" description="Helical" evidence="1">
    <location>
        <begin position="12"/>
        <end position="39"/>
    </location>
</feature>
<keyword evidence="3" id="KW-1185">Reference proteome</keyword>
<feature type="transmembrane region" description="Helical" evidence="1">
    <location>
        <begin position="51"/>
        <end position="69"/>
    </location>
</feature>
<keyword evidence="1" id="KW-0812">Transmembrane</keyword>
<name>A0A1R2CW24_9CILI</name>
<evidence type="ECO:0000313" key="3">
    <source>
        <dbReference type="Proteomes" id="UP000187209"/>
    </source>
</evidence>
<proteinExistence type="predicted"/>
<feature type="transmembrane region" description="Helical" evidence="1">
    <location>
        <begin position="124"/>
        <end position="157"/>
    </location>
</feature>
<organism evidence="2 3">
    <name type="scientific">Stentor coeruleus</name>
    <dbReference type="NCBI Taxonomy" id="5963"/>
    <lineage>
        <taxon>Eukaryota</taxon>
        <taxon>Sar</taxon>
        <taxon>Alveolata</taxon>
        <taxon>Ciliophora</taxon>
        <taxon>Postciliodesmatophora</taxon>
        <taxon>Heterotrichea</taxon>
        <taxon>Heterotrichida</taxon>
        <taxon>Stentoridae</taxon>
        <taxon>Stentor</taxon>
    </lineage>
</organism>
<protein>
    <submittedName>
        <fullName evidence="2">Uncharacterized protein</fullName>
    </submittedName>
</protein>
<gene>
    <name evidence="2" type="ORF">SteCoe_3910</name>
</gene>
<dbReference type="Proteomes" id="UP000187209">
    <property type="component" value="Unassembled WGS sequence"/>
</dbReference>
<dbReference type="AlphaFoldDB" id="A0A1R2CW24"/>
<keyword evidence="1" id="KW-1133">Transmembrane helix</keyword>
<dbReference type="EMBL" id="MPUH01000047">
    <property type="protein sequence ID" value="OMJ93209.1"/>
    <property type="molecule type" value="Genomic_DNA"/>
</dbReference>
<feature type="transmembrane region" description="Helical" evidence="1">
    <location>
        <begin position="90"/>
        <end position="112"/>
    </location>
</feature>
<keyword evidence="1" id="KW-0472">Membrane</keyword>
<comment type="caution">
    <text evidence="2">The sequence shown here is derived from an EMBL/GenBank/DDBJ whole genome shotgun (WGS) entry which is preliminary data.</text>
</comment>
<evidence type="ECO:0000313" key="2">
    <source>
        <dbReference type="EMBL" id="OMJ93209.1"/>
    </source>
</evidence>
<accession>A0A1R2CW24</accession>
<reference evidence="2 3" key="1">
    <citation type="submission" date="2016-11" db="EMBL/GenBank/DDBJ databases">
        <title>The macronuclear genome of Stentor coeruleus: a giant cell with tiny introns.</title>
        <authorList>
            <person name="Slabodnick M."/>
            <person name="Ruby J.G."/>
            <person name="Reiff S.B."/>
            <person name="Swart E.C."/>
            <person name="Gosai S."/>
            <person name="Prabakaran S."/>
            <person name="Witkowska E."/>
            <person name="Larue G.E."/>
            <person name="Fisher S."/>
            <person name="Freeman R.M."/>
            <person name="Gunawardena J."/>
            <person name="Chu W."/>
            <person name="Stover N.A."/>
            <person name="Gregory B.D."/>
            <person name="Nowacki M."/>
            <person name="Derisi J."/>
            <person name="Roy S.W."/>
            <person name="Marshall W.F."/>
            <person name="Sood P."/>
        </authorList>
    </citation>
    <scope>NUCLEOTIDE SEQUENCE [LARGE SCALE GENOMIC DNA]</scope>
    <source>
        <strain evidence="2">WM001</strain>
    </source>
</reference>